<evidence type="ECO:0000256" key="5">
    <source>
        <dbReference type="ARBA" id="ARBA00029630"/>
    </source>
</evidence>
<dbReference type="STRING" id="407821.A0A087UUV4"/>
<dbReference type="OrthoDB" id="45930at2759"/>
<keyword evidence="8" id="KW-1185">Reference proteome</keyword>
<dbReference type="PANTHER" id="PTHR28080">
    <property type="entry name" value="PEROXISOMAL BIOGENESIS FACTOR 3"/>
    <property type="match status" value="1"/>
</dbReference>
<dbReference type="GO" id="GO:0045046">
    <property type="term" value="P:protein import into peroxisome membrane"/>
    <property type="evidence" value="ECO:0007669"/>
    <property type="project" value="TreeGrafter"/>
</dbReference>
<protein>
    <recommendedName>
        <fullName evidence="2">Peroxisomal biogenesis factor 3</fullName>
    </recommendedName>
    <alternativeName>
        <fullName evidence="5">Peroxisomal assembly protein PEX3</fullName>
    </alternativeName>
</protein>
<dbReference type="Proteomes" id="UP000054359">
    <property type="component" value="Unassembled WGS sequence"/>
</dbReference>
<evidence type="ECO:0000313" key="7">
    <source>
        <dbReference type="EMBL" id="KFM81143.1"/>
    </source>
</evidence>
<keyword evidence="6" id="KW-1133">Transmembrane helix</keyword>
<evidence type="ECO:0000313" key="8">
    <source>
        <dbReference type="Proteomes" id="UP000054359"/>
    </source>
</evidence>
<feature type="transmembrane region" description="Helical" evidence="6">
    <location>
        <begin position="16"/>
        <end position="33"/>
    </location>
</feature>
<dbReference type="InterPro" id="IPR006966">
    <property type="entry name" value="Peroxin-3"/>
</dbReference>
<dbReference type="EMBL" id="KK121752">
    <property type="protein sequence ID" value="KFM81143.1"/>
    <property type="molecule type" value="Genomic_DNA"/>
</dbReference>
<evidence type="ECO:0000256" key="3">
    <source>
        <dbReference type="ARBA" id="ARBA00022593"/>
    </source>
</evidence>
<evidence type="ECO:0000256" key="4">
    <source>
        <dbReference type="ARBA" id="ARBA00025338"/>
    </source>
</evidence>
<feature type="non-terminal residue" evidence="7">
    <location>
        <position position="242"/>
    </location>
</feature>
<dbReference type="AlphaFoldDB" id="A0A087UUV4"/>
<gene>
    <name evidence="7" type="ORF">X975_06763</name>
</gene>
<dbReference type="PANTHER" id="PTHR28080:SF1">
    <property type="entry name" value="PEROXISOMAL BIOGENESIS FACTOR 3"/>
    <property type="match status" value="1"/>
</dbReference>
<evidence type="ECO:0000256" key="1">
    <source>
        <dbReference type="ARBA" id="ARBA00011494"/>
    </source>
</evidence>
<reference evidence="7 8" key="1">
    <citation type="submission" date="2013-11" db="EMBL/GenBank/DDBJ databases">
        <title>Genome sequencing of Stegodyphus mimosarum.</title>
        <authorList>
            <person name="Bechsgaard J."/>
        </authorList>
    </citation>
    <scope>NUCLEOTIDE SEQUENCE [LARGE SCALE GENOMIC DNA]</scope>
</reference>
<name>A0A087UUV4_STEMI</name>
<dbReference type="GO" id="GO:0005778">
    <property type="term" value="C:peroxisomal membrane"/>
    <property type="evidence" value="ECO:0007669"/>
    <property type="project" value="InterPro"/>
</dbReference>
<dbReference type="GO" id="GO:0030674">
    <property type="term" value="F:protein-macromolecule adaptor activity"/>
    <property type="evidence" value="ECO:0007669"/>
    <property type="project" value="TreeGrafter"/>
</dbReference>
<proteinExistence type="predicted"/>
<sequence>MWKFVPSCFRRHRRKFFIIGGLIGGIAVLNSYLRRKLLEWESQRTAEFCDQIKRSSHFEGTINTCDSALISFAPKIREIVCSNADISPLVEQLKSNPPNKMQLWEQLKILVFVQAIGEMYAQCLLAILLRVQMSILGGYVFTMSRTSDFNSPSAAEQQQKYMSLVADFLSNGINRLLVPVKKAVESTLSSVPLNRSLKLQDISDIITAIRDSLSPSDSVCLPDVSSYIMPTNSDSISSNEFL</sequence>
<keyword evidence="3" id="KW-0962">Peroxisome biogenesis</keyword>
<comment type="function">
    <text evidence="4">Involved in peroxisome biosynthesis and integrity. Assembles membrane vesicles before the matrix proteins are translocated. As a docking factor for PEX19, is necessary for the import of peroxisomal membrane proteins in the peroxisomes.</text>
</comment>
<keyword evidence="6" id="KW-0472">Membrane</keyword>
<accession>A0A087UUV4</accession>
<keyword evidence="6" id="KW-0812">Transmembrane</keyword>
<dbReference type="OMA" id="XLSMLPT"/>
<comment type="subunit">
    <text evidence="1">Interacts with PEX19.</text>
</comment>
<organism evidence="7 8">
    <name type="scientific">Stegodyphus mimosarum</name>
    <name type="common">African social velvet spider</name>
    <dbReference type="NCBI Taxonomy" id="407821"/>
    <lineage>
        <taxon>Eukaryota</taxon>
        <taxon>Metazoa</taxon>
        <taxon>Ecdysozoa</taxon>
        <taxon>Arthropoda</taxon>
        <taxon>Chelicerata</taxon>
        <taxon>Arachnida</taxon>
        <taxon>Araneae</taxon>
        <taxon>Araneomorphae</taxon>
        <taxon>Entelegynae</taxon>
        <taxon>Eresoidea</taxon>
        <taxon>Eresidae</taxon>
        <taxon>Stegodyphus</taxon>
    </lineage>
</organism>
<evidence type="ECO:0000256" key="2">
    <source>
        <dbReference type="ARBA" id="ARBA00014294"/>
    </source>
</evidence>
<evidence type="ECO:0000256" key="6">
    <source>
        <dbReference type="SAM" id="Phobius"/>
    </source>
</evidence>
<dbReference type="Pfam" id="PF04882">
    <property type="entry name" value="Peroxin-3"/>
    <property type="match status" value="2"/>
</dbReference>